<comment type="similarity">
    <text evidence="7">Belongs to the D-lyxose ketol-isomerase family.</text>
</comment>
<evidence type="ECO:0000256" key="8">
    <source>
        <dbReference type="ARBA" id="ARBA00044972"/>
    </source>
</evidence>
<evidence type="ECO:0000256" key="5">
    <source>
        <dbReference type="ARBA" id="ARBA00023277"/>
    </source>
</evidence>
<comment type="caution">
    <text evidence="9">The sequence shown here is derived from an EMBL/GenBank/DDBJ whole genome shotgun (WGS) entry which is preliminary data.</text>
</comment>
<dbReference type="GO" id="GO:0047828">
    <property type="term" value="F:D-lyxose ketol-isomerase activity"/>
    <property type="evidence" value="ECO:0007669"/>
    <property type="project" value="UniProtKB-EC"/>
</dbReference>
<dbReference type="GO" id="GO:0046872">
    <property type="term" value="F:metal ion binding"/>
    <property type="evidence" value="ECO:0007669"/>
    <property type="project" value="UniProtKB-KW"/>
</dbReference>
<sequence length="243" mass="27807">MKRSQINTILDNLIAFASEHKVYFPEFANWTPEDVKNAGPEYREIFDNMLGWDVTDFGSDDFAKRGLATFTFRNGNFNDKKTYPKPYCEKILILEDGQELPMHFHKIKEEDTINRGGGVLDITVYNATADEQLDKESDVHLVKDGKKITVPAGGVVSLEPGESVTMTQRIYHRWMGRKGTGKIMVWEVSSSNDDNVDNRFFEPVPRFSNVDEDEPIRHVLFADYPTLRGNKSSSFNSWYSCSN</sequence>
<accession>A0A7C9IWG2</accession>
<dbReference type="Gene3D" id="2.60.120.10">
    <property type="entry name" value="Jelly Rolls"/>
    <property type="match status" value="1"/>
</dbReference>
<organism evidence="9 10">
    <name type="scientific">Furfurilactobacillus rossiae</name>
    <dbReference type="NCBI Taxonomy" id="231049"/>
    <lineage>
        <taxon>Bacteria</taxon>
        <taxon>Bacillati</taxon>
        <taxon>Bacillota</taxon>
        <taxon>Bacilli</taxon>
        <taxon>Lactobacillales</taxon>
        <taxon>Lactobacillaceae</taxon>
        <taxon>Furfurilactobacillus</taxon>
    </lineage>
</organism>
<comment type="cofactor">
    <cofactor evidence="1">
        <name>Mn(2+)</name>
        <dbReference type="ChEBI" id="CHEBI:29035"/>
    </cofactor>
</comment>
<proteinExistence type="inferred from homology"/>
<dbReference type="AlphaFoldDB" id="A0A7C9IWG2"/>
<gene>
    <name evidence="9" type="ORF">GB992_00420</name>
</gene>
<evidence type="ECO:0000313" key="10">
    <source>
        <dbReference type="Proteomes" id="UP000480570"/>
    </source>
</evidence>
<dbReference type="EC" id="5.3.1.15" evidence="8"/>
<evidence type="ECO:0000256" key="3">
    <source>
        <dbReference type="ARBA" id="ARBA00023211"/>
    </source>
</evidence>
<name>A0A7C9IWG2_9LACO</name>
<keyword evidence="2" id="KW-0479">Metal-binding</keyword>
<dbReference type="InterPro" id="IPR010864">
    <property type="entry name" value="D-lyxose_isomer"/>
</dbReference>
<dbReference type="EMBL" id="WEZT01000001">
    <property type="protein sequence ID" value="MYV04375.1"/>
    <property type="molecule type" value="Genomic_DNA"/>
</dbReference>
<protein>
    <recommendedName>
        <fullName evidence="8">D-lyxose ketol-isomerase</fullName>
        <ecNumber evidence="8">5.3.1.15</ecNumber>
    </recommendedName>
</protein>
<dbReference type="InterPro" id="IPR014710">
    <property type="entry name" value="RmlC-like_jellyroll"/>
</dbReference>
<keyword evidence="4 9" id="KW-0413">Isomerase</keyword>
<evidence type="ECO:0000256" key="4">
    <source>
        <dbReference type="ARBA" id="ARBA00023235"/>
    </source>
</evidence>
<evidence type="ECO:0000256" key="1">
    <source>
        <dbReference type="ARBA" id="ARBA00001936"/>
    </source>
</evidence>
<dbReference type="CDD" id="cd20309">
    <property type="entry name" value="cupin_EcSI"/>
    <property type="match status" value="1"/>
</dbReference>
<reference evidence="9 10" key="1">
    <citation type="journal article" date="2019" name="Appl. Environ. Microbiol.">
        <title>Genetic determinants of hydroxycinnamic acid metabolism in heterofermentative lactobacilli.</title>
        <authorList>
            <person name="Gaur G."/>
            <person name="Oh J.H."/>
            <person name="Filannino P."/>
            <person name="Gobbetti M."/>
            <person name="van Pijkeren J.P."/>
            <person name="Ganzle M.G."/>
        </authorList>
    </citation>
    <scope>NUCLEOTIDE SEQUENCE [LARGE SCALE GENOMIC DNA]</scope>
    <source>
        <strain evidence="9 10">FUA3583</strain>
    </source>
</reference>
<keyword evidence="3" id="KW-0464">Manganese</keyword>
<keyword evidence="5" id="KW-0119">Carbohydrate metabolism</keyword>
<dbReference type="Pfam" id="PF07385">
    <property type="entry name" value="Lyx_isomer"/>
    <property type="match status" value="1"/>
</dbReference>
<evidence type="ECO:0000256" key="2">
    <source>
        <dbReference type="ARBA" id="ARBA00022723"/>
    </source>
</evidence>
<dbReference type="InterPro" id="IPR047581">
    <property type="entry name" value="EcSI_cupin"/>
</dbReference>
<comment type="catalytic activity">
    <reaction evidence="6">
        <text>D-lyxose = D-xylulose</text>
        <dbReference type="Rhea" id="RHEA:14201"/>
        <dbReference type="ChEBI" id="CHEBI:16789"/>
        <dbReference type="ChEBI" id="CHEBI:17140"/>
        <dbReference type="EC" id="5.3.1.15"/>
    </reaction>
</comment>
<evidence type="ECO:0000256" key="7">
    <source>
        <dbReference type="ARBA" id="ARBA00044951"/>
    </source>
</evidence>
<evidence type="ECO:0000313" key="9">
    <source>
        <dbReference type="EMBL" id="MYV04375.1"/>
    </source>
</evidence>
<dbReference type="Proteomes" id="UP000480570">
    <property type="component" value="Unassembled WGS sequence"/>
</dbReference>
<evidence type="ECO:0000256" key="6">
    <source>
        <dbReference type="ARBA" id="ARBA00044907"/>
    </source>
</evidence>